<gene>
    <name evidence="2" type="ORF">HanXRQr2_Chr05g0209481</name>
</gene>
<accession>A0A9K3NLW5</accession>
<reference evidence="2" key="2">
    <citation type="submission" date="2020-06" db="EMBL/GenBank/DDBJ databases">
        <title>Helianthus annuus Genome sequencing and assembly Release 2.</title>
        <authorList>
            <person name="Gouzy J."/>
            <person name="Langlade N."/>
            <person name="Munos S."/>
        </authorList>
    </citation>
    <scope>NUCLEOTIDE SEQUENCE</scope>
    <source>
        <tissue evidence="2">Leaves</tissue>
    </source>
</reference>
<name>A0A9K3NLW5_HELAN</name>
<protein>
    <submittedName>
        <fullName evidence="2">Uncharacterized protein</fullName>
    </submittedName>
</protein>
<evidence type="ECO:0000313" key="2">
    <source>
        <dbReference type="EMBL" id="KAF5805447.1"/>
    </source>
</evidence>
<dbReference type="EMBL" id="MNCJ02000320">
    <property type="protein sequence ID" value="KAF5805447.1"/>
    <property type="molecule type" value="Genomic_DNA"/>
</dbReference>
<organism evidence="2 3">
    <name type="scientific">Helianthus annuus</name>
    <name type="common">Common sunflower</name>
    <dbReference type="NCBI Taxonomy" id="4232"/>
    <lineage>
        <taxon>Eukaryota</taxon>
        <taxon>Viridiplantae</taxon>
        <taxon>Streptophyta</taxon>
        <taxon>Embryophyta</taxon>
        <taxon>Tracheophyta</taxon>
        <taxon>Spermatophyta</taxon>
        <taxon>Magnoliopsida</taxon>
        <taxon>eudicotyledons</taxon>
        <taxon>Gunneridae</taxon>
        <taxon>Pentapetalae</taxon>
        <taxon>asterids</taxon>
        <taxon>campanulids</taxon>
        <taxon>Asterales</taxon>
        <taxon>Asteraceae</taxon>
        <taxon>Asteroideae</taxon>
        <taxon>Heliantheae alliance</taxon>
        <taxon>Heliantheae</taxon>
        <taxon>Helianthus</taxon>
    </lineage>
</organism>
<dbReference type="Gramene" id="mRNA:HanXRQr2_Chr05g0209481">
    <property type="protein sequence ID" value="CDS:HanXRQr2_Chr05g0209481.1"/>
    <property type="gene ID" value="HanXRQr2_Chr05g0209481"/>
</dbReference>
<evidence type="ECO:0000256" key="1">
    <source>
        <dbReference type="SAM" id="MobiDB-lite"/>
    </source>
</evidence>
<reference evidence="2" key="1">
    <citation type="journal article" date="2017" name="Nature">
        <title>The sunflower genome provides insights into oil metabolism, flowering and Asterid evolution.</title>
        <authorList>
            <person name="Badouin H."/>
            <person name="Gouzy J."/>
            <person name="Grassa C.J."/>
            <person name="Murat F."/>
            <person name="Staton S.E."/>
            <person name="Cottret L."/>
            <person name="Lelandais-Briere C."/>
            <person name="Owens G.L."/>
            <person name="Carrere S."/>
            <person name="Mayjonade B."/>
            <person name="Legrand L."/>
            <person name="Gill N."/>
            <person name="Kane N.C."/>
            <person name="Bowers J.E."/>
            <person name="Hubner S."/>
            <person name="Bellec A."/>
            <person name="Berard A."/>
            <person name="Berges H."/>
            <person name="Blanchet N."/>
            <person name="Boniface M.C."/>
            <person name="Brunel D."/>
            <person name="Catrice O."/>
            <person name="Chaidir N."/>
            <person name="Claudel C."/>
            <person name="Donnadieu C."/>
            <person name="Faraut T."/>
            <person name="Fievet G."/>
            <person name="Helmstetter N."/>
            <person name="King M."/>
            <person name="Knapp S.J."/>
            <person name="Lai Z."/>
            <person name="Le Paslier M.C."/>
            <person name="Lippi Y."/>
            <person name="Lorenzon L."/>
            <person name="Mandel J.R."/>
            <person name="Marage G."/>
            <person name="Marchand G."/>
            <person name="Marquand E."/>
            <person name="Bret-Mestries E."/>
            <person name="Morien E."/>
            <person name="Nambeesan S."/>
            <person name="Nguyen T."/>
            <person name="Pegot-Espagnet P."/>
            <person name="Pouilly N."/>
            <person name="Raftis F."/>
            <person name="Sallet E."/>
            <person name="Schiex T."/>
            <person name="Thomas J."/>
            <person name="Vandecasteele C."/>
            <person name="Vares D."/>
            <person name="Vear F."/>
            <person name="Vautrin S."/>
            <person name="Crespi M."/>
            <person name="Mangin B."/>
            <person name="Burke J.M."/>
            <person name="Salse J."/>
            <person name="Munos S."/>
            <person name="Vincourt P."/>
            <person name="Rieseberg L.H."/>
            <person name="Langlade N.B."/>
        </authorList>
    </citation>
    <scope>NUCLEOTIDE SEQUENCE</scope>
    <source>
        <tissue evidence="2">Leaves</tissue>
    </source>
</reference>
<dbReference type="AlphaFoldDB" id="A0A9K3NLW5"/>
<sequence>MEDLCVKQKRGGSLPEPISKSNVKNFESDTETYHEYNLYRQLLGGDDPRRVD</sequence>
<proteinExistence type="predicted"/>
<feature type="region of interest" description="Disordered" evidence="1">
    <location>
        <begin position="1"/>
        <end position="22"/>
    </location>
</feature>
<evidence type="ECO:0000313" key="3">
    <source>
        <dbReference type="Proteomes" id="UP000215914"/>
    </source>
</evidence>
<keyword evidence="3" id="KW-1185">Reference proteome</keyword>
<comment type="caution">
    <text evidence="2">The sequence shown here is derived from an EMBL/GenBank/DDBJ whole genome shotgun (WGS) entry which is preliminary data.</text>
</comment>
<dbReference type="Proteomes" id="UP000215914">
    <property type="component" value="Unassembled WGS sequence"/>
</dbReference>